<protein>
    <submittedName>
        <fullName evidence="1">Uncharacterized protein</fullName>
    </submittedName>
</protein>
<accession>A0AA35CRL6</accession>
<dbReference type="RefSeq" id="YP_010772521.1">
    <property type="nucleotide sequence ID" value="NC_074645.1"/>
</dbReference>
<sequence>MSTDNKRSEELQVKFVMRGKTMSMFTELKDFYNLGYNVELIRFVIKKVYDEVIIPIKQNASSNVISE</sequence>
<organism evidence="1 2">
    <name type="scientific">Thorarchaeia virus VerdaV2</name>
    <dbReference type="NCBI Taxonomy" id="3070171"/>
    <lineage>
        <taxon>Viruses</taxon>
        <taxon>Duplodnaviria</taxon>
        <taxon>Heunggongvirae</taxon>
        <taxon>Uroviricota</taxon>
        <taxon>Caudoviricetes</taxon>
        <taxon>Verdandiviridae</taxon>
        <taxon>Tonitrusvirus</taxon>
        <taxon>Tonitrusvirus shimokitaense</taxon>
    </lineage>
</organism>
<name>A0AA35CRL6_9CAUD</name>
<evidence type="ECO:0000313" key="1">
    <source>
        <dbReference type="EMBL" id="BDI54925.1"/>
    </source>
</evidence>
<dbReference type="EMBL" id="LC711078">
    <property type="protein sequence ID" value="BDI54925.1"/>
    <property type="molecule type" value="Genomic_DNA"/>
</dbReference>
<dbReference type="KEGG" id="vg:80402235"/>
<proteinExistence type="predicted"/>
<keyword evidence="2" id="KW-1185">Reference proteome</keyword>
<reference evidence="1 2" key="1">
    <citation type="journal article" date="2022" name="Nat. Microbiol.">
        <title>Three families of Asgard archaeal viruses identified in metagenome-assembled genomes.</title>
        <authorList>
            <person name="Medvedeva S."/>
            <person name="Sun J."/>
            <person name="Yutin N."/>
            <person name="Koonin E.V."/>
            <person name="Nunoura T."/>
            <person name="Rinke C."/>
            <person name="Krupovic M."/>
        </authorList>
    </citation>
    <scope>NUCLEOTIDE SEQUENCE [LARGE SCALE GENOMIC DNA]</scope>
    <source>
        <strain evidence="1">VerdaV2</strain>
    </source>
</reference>
<evidence type="ECO:0000313" key="2">
    <source>
        <dbReference type="Proteomes" id="UP001162250"/>
    </source>
</evidence>
<dbReference type="Proteomes" id="UP001162250">
    <property type="component" value="Segment"/>
</dbReference>
<dbReference type="GeneID" id="80402235"/>